<feature type="non-terminal residue" evidence="1">
    <location>
        <position position="48"/>
    </location>
</feature>
<keyword evidence="2" id="KW-1185">Reference proteome</keyword>
<dbReference type="SUPFAM" id="SSF52980">
    <property type="entry name" value="Restriction endonuclease-like"/>
    <property type="match status" value="1"/>
</dbReference>
<protein>
    <recommendedName>
        <fullName evidence="3">YraN family protein</fullName>
    </recommendedName>
</protein>
<sequence>MFRKRGIDLERVYNNFKIGEEATKKEIDILGINGQYVVAIEIKSTLSV</sequence>
<proteinExistence type="predicted"/>
<name>A0A0F3GLI7_9BACT</name>
<dbReference type="Proteomes" id="UP000033423">
    <property type="component" value="Unassembled WGS sequence"/>
</dbReference>
<dbReference type="AlphaFoldDB" id="A0A0F3GLI7"/>
<evidence type="ECO:0000313" key="2">
    <source>
        <dbReference type="Proteomes" id="UP000033423"/>
    </source>
</evidence>
<dbReference type="EMBL" id="LACI01002198">
    <property type="protein sequence ID" value="KJU82712.1"/>
    <property type="molecule type" value="Genomic_DNA"/>
</dbReference>
<comment type="caution">
    <text evidence="1">The sequence shown here is derived from an EMBL/GenBank/DDBJ whole genome shotgun (WGS) entry which is preliminary data.</text>
</comment>
<accession>A0A0F3GLI7</accession>
<organism evidence="1 2">
    <name type="scientific">Candidatus Magnetobacterium bavaricum</name>
    <dbReference type="NCBI Taxonomy" id="29290"/>
    <lineage>
        <taxon>Bacteria</taxon>
        <taxon>Pseudomonadati</taxon>
        <taxon>Nitrospirota</taxon>
        <taxon>Thermodesulfovibrionia</taxon>
        <taxon>Thermodesulfovibrionales</taxon>
        <taxon>Candidatus Magnetobacteriaceae</taxon>
        <taxon>Candidatus Magnetobacterium</taxon>
    </lineage>
</organism>
<gene>
    <name evidence="1" type="ORF">MBAV_005094</name>
</gene>
<dbReference type="InterPro" id="IPR011335">
    <property type="entry name" value="Restrct_endonuc-II-like"/>
</dbReference>
<reference evidence="1 2" key="1">
    <citation type="submission" date="2015-02" db="EMBL/GenBank/DDBJ databases">
        <title>Single-cell genomics of uncultivated deep-branching MTB reveals a conserved set of magnetosome genes.</title>
        <authorList>
            <person name="Kolinko S."/>
            <person name="Richter M."/>
            <person name="Glockner F.O."/>
            <person name="Brachmann A."/>
            <person name="Schuler D."/>
        </authorList>
    </citation>
    <scope>NUCLEOTIDE SEQUENCE [LARGE SCALE GENOMIC DNA]</scope>
    <source>
        <strain evidence="1">TM-1</strain>
    </source>
</reference>
<evidence type="ECO:0000313" key="1">
    <source>
        <dbReference type="EMBL" id="KJU82712.1"/>
    </source>
</evidence>
<evidence type="ECO:0008006" key="3">
    <source>
        <dbReference type="Google" id="ProtNLM"/>
    </source>
</evidence>